<gene>
    <name evidence="3" type="ORF">SO694_00010358</name>
</gene>
<dbReference type="InterPro" id="IPR036188">
    <property type="entry name" value="FAD/NAD-bd_sf"/>
</dbReference>
<evidence type="ECO:0000313" key="4">
    <source>
        <dbReference type="Proteomes" id="UP001363151"/>
    </source>
</evidence>
<reference evidence="3 4" key="1">
    <citation type="submission" date="2024-03" db="EMBL/GenBank/DDBJ databases">
        <title>Aureococcus anophagefferens CCMP1851 and Kratosvirus quantuckense: Draft genome of a second virus-susceptible host strain in the model system.</title>
        <authorList>
            <person name="Chase E."/>
            <person name="Truchon A.R."/>
            <person name="Schepens W."/>
            <person name="Wilhelm S.W."/>
        </authorList>
    </citation>
    <scope>NUCLEOTIDE SEQUENCE [LARGE SCALE GENOMIC DNA]</scope>
    <source>
        <strain evidence="3 4">CCMP1851</strain>
    </source>
</reference>
<feature type="compositionally biased region" description="Acidic residues" evidence="1">
    <location>
        <begin position="321"/>
        <end position="330"/>
    </location>
</feature>
<dbReference type="PROSITE" id="PS51257">
    <property type="entry name" value="PROKAR_LIPOPROTEIN"/>
    <property type="match status" value="1"/>
</dbReference>
<accession>A0ABR1GFT9</accession>
<evidence type="ECO:0000256" key="1">
    <source>
        <dbReference type="SAM" id="MobiDB-lite"/>
    </source>
</evidence>
<proteinExistence type="predicted"/>
<dbReference type="Proteomes" id="UP001363151">
    <property type="component" value="Unassembled WGS sequence"/>
</dbReference>
<dbReference type="Gene3D" id="1.10.238.10">
    <property type="entry name" value="EF-hand"/>
    <property type="match status" value="1"/>
</dbReference>
<dbReference type="InterPro" id="IPR006076">
    <property type="entry name" value="FAD-dep_OxRdtase"/>
</dbReference>
<dbReference type="Gene3D" id="3.50.50.60">
    <property type="entry name" value="FAD/NAD(P)-binding domain"/>
    <property type="match status" value="1"/>
</dbReference>
<dbReference type="EMBL" id="JBBJCI010000023">
    <property type="protein sequence ID" value="KAK7254656.1"/>
    <property type="molecule type" value="Genomic_DNA"/>
</dbReference>
<feature type="domain" description="FAD dependent oxidoreductase" evidence="2">
    <location>
        <begin position="38"/>
        <end position="90"/>
    </location>
</feature>
<evidence type="ECO:0000313" key="3">
    <source>
        <dbReference type="EMBL" id="KAK7254656.1"/>
    </source>
</evidence>
<dbReference type="SUPFAM" id="SSF47473">
    <property type="entry name" value="EF-hand"/>
    <property type="match status" value="1"/>
</dbReference>
<feature type="compositionally biased region" description="Acidic residues" evidence="1">
    <location>
        <begin position="421"/>
        <end position="445"/>
    </location>
</feature>
<evidence type="ECO:0000259" key="2">
    <source>
        <dbReference type="Pfam" id="PF01266"/>
    </source>
</evidence>
<feature type="compositionally biased region" description="Low complexity" evidence="1">
    <location>
        <begin position="331"/>
        <end position="367"/>
    </location>
</feature>
<comment type="caution">
    <text evidence="3">The sequence shown here is derived from an EMBL/GenBank/DDBJ whole genome shotgun (WGS) entry which is preliminary data.</text>
</comment>
<organism evidence="3 4">
    <name type="scientific">Aureococcus anophagefferens</name>
    <name type="common">Harmful bloom alga</name>
    <dbReference type="NCBI Taxonomy" id="44056"/>
    <lineage>
        <taxon>Eukaryota</taxon>
        <taxon>Sar</taxon>
        <taxon>Stramenopiles</taxon>
        <taxon>Ochrophyta</taxon>
        <taxon>Pelagophyceae</taxon>
        <taxon>Pelagomonadales</taxon>
        <taxon>Pelagomonadaceae</taxon>
        <taxon>Aureococcus</taxon>
    </lineage>
</organism>
<name>A0ABR1GFT9_AURAN</name>
<protein>
    <recommendedName>
        <fullName evidence="2">FAD dependent oxidoreductase domain-containing protein</fullName>
    </recommendedName>
</protein>
<keyword evidence="4" id="KW-1185">Reference proteome</keyword>
<feature type="compositionally biased region" description="Low complexity" evidence="1">
    <location>
        <begin position="306"/>
        <end position="320"/>
    </location>
</feature>
<feature type="compositionally biased region" description="Low complexity" evidence="1">
    <location>
        <begin position="257"/>
        <end position="298"/>
    </location>
</feature>
<sequence length="678" mass="71483">MLRAATTTAAATAAACLTLLQRNYDATENEPLAPGGSVVVVGAGVVGVSTADELSRRGFRVTVLEASPGIAGAASASHGNACTLGVSGKWQSLADAATLLETLRAASPSPGAAPPPPDAPFETRHAFHATNKFVDASVLGDPWFYAWGLAMLKGLAAGAPAMEAAWRASNEAAQRALIARAADVGFRGIRVDGSEKVRFAPGAASRATREACAAASPVAAAAAHPEDGRGDCAFRVTTNNTNETRHRSDTSEEDTESSMSSASDSESDSESASASSASESESASASSASASSASASASGEDEDEASASSAESGTFSASSGGDDEDDDDELSGATSESGESGTGTVSDGSGESGSDSESSDASSESSGNSIVPDLGADEDDEFEPARKKGILEYLGLGGEKDATPPLSEAGSDEGDAYKYDFDDDAPLADDDYDFPDDEDDDEPLEEGLKDDQLEKRLEMAFAFTTRESLFEFGTGESGRMEFDEFRQAVSMMGKVFTKEETDAFYREAMTFESDPKALGNSTERDDRGLLKRNTIQSTRKLLGEHLSQKGFVAFFEKYLTRTVDPKEAAEHFRALVEGAAEMVLRDGEEGGDGGDEDAIVNDELRQMKDTKHVPINKIFIYAKDLRKVMVAFSEKLTDEEADVFIRECKPKPLAGAQDGGLERVYFHQYLTMLKDDTV</sequence>
<dbReference type="Pfam" id="PF01266">
    <property type="entry name" value="DAO"/>
    <property type="match status" value="1"/>
</dbReference>
<dbReference type="SUPFAM" id="SSF51905">
    <property type="entry name" value="FAD/NAD(P)-binding domain"/>
    <property type="match status" value="1"/>
</dbReference>
<feature type="region of interest" description="Disordered" evidence="1">
    <location>
        <begin position="222"/>
        <end position="446"/>
    </location>
</feature>
<dbReference type="InterPro" id="IPR011992">
    <property type="entry name" value="EF-hand-dom_pair"/>
</dbReference>